<keyword evidence="3" id="KW-1185">Reference proteome</keyword>
<dbReference type="InterPro" id="IPR050312">
    <property type="entry name" value="IolE/XylAMocC-like"/>
</dbReference>
<dbReference type="SUPFAM" id="SSF51658">
    <property type="entry name" value="Xylose isomerase-like"/>
    <property type="match status" value="1"/>
</dbReference>
<keyword evidence="2" id="KW-0413">Isomerase</keyword>
<dbReference type="PANTHER" id="PTHR12110">
    <property type="entry name" value="HYDROXYPYRUVATE ISOMERASE"/>
    <property type="match status" value="1"/>
</dbReference>
<gene>
    <name evidence="2" type="ORF">RG540_CH38580</name>
</gene>
<dbReference type="Proteomes" id="UP000028181">
    <property type="component" value="Chromosome I"/>
</dbReference>
<organism evidence="2 3">
    <name type="scientific">Neorhizobium galegae bv. orientalis str. HAMBI 540</name>
    <dbReference type="NCBI Taxonomy" id="1028800"/>
    <lineage>
        <taxon>Bacteria</taxon>
        <taxon>Pseudomonadati</taxon>
        <taxon>Pseudomonadota</taxon>
        <taxon>Alphaproteobacteria</taxon>
        <taxon>Hyphomicrobiales</taxon>
        <taxon>Rhizobiaceae</taxon>
        <taxon>Rhizobium/Agrobacterium group</taxon>
        <taxon>Neorhizobium</taxon>
    </lineage>
</organism>
<evidence type="ECO:0000313" key="3">
    <source>
        <dbReference type="Proteomes" id="UP000028181"/>
    </source>
</evidence>
<dbReference type="EMBL" id="HG938353">
    <property type="protein sequence ID" value="CDN50014.1"/>
    <property type="molecule type" value="Genomic_DNA"/>
</dbReference>
<feature type="domain" description="Xylose isomerase-like TIM barrel" evidence="1">
    <location>
        <begin position="49"/>
        <end position="266"/>
    </location>
</feature>
<dbReference type="Gene3D" id="3.20.20.150">
    <property type="entry name" value="Divalent-metal-dependent TIM barrel enzymes"/>
    <property type="match status" value="1"/>
</dbReference>
<dbReference type="AlphaFoldDB" id="A0A068SVX8"/>
<dbReference type="RefSeq" id="WP_038591172.1">
    <property type="nucleotide sequence ID" value="NZ_HG938353.1"/>
</dbReference>
<dbReference type="PATRIC" id="fig|1028800.3.peg.3920"/>
<proteinExistence type="predicted"/>
<protein>
    <submittedName>
        <fullName evidence="2">Xylose isomerase domain protein TIM barrel</fullName>
    </submittedName>
</protein>
<dbReference type="PANTHER" id="PTHR12110:SF53">
    <property type="entry name" value="BLR5974 PROTEIN"/>
    <property type="match status" value="1"/>
</dbReference>
<dbReference type="OrthoDB" id="7245925at2"/>
<accession>A0A068SVX8</accession>
<reference evidence="3" key="1">
    <citation type="journal article" date="2014" name="BMC Genomics">
        <title>Genome sequencing of two Neorhizobium galegae strains reveals a noeT gene responsible for the unusual acetylation of the nodulation factors.</title>
        <authorList>
            <person name="Osterman J."/>
            <person name="Marsh J."/>
            <person name="Laine P.K."/>
            <person name="Zeng Z."/>
            <person name="Alatalo E."/>
            <person name="Sullivan J.T."/>
            <person name="Young J.P."/>
            <person name="Thomas-Oates J."/>
            <person name="Paulin L."/>
            <person name="Lindstrom K."/>
        </authorList>
    </citation>
    <scope>NUCLEOTIDE SEQUENCE [LARGE SCALE GENOMIC DNA]</scope>
    <source>
        <strain evidence="3">HAMBI 540</strain>
    </source>
</reference>
<evidence type="ECO:0000259" key="1">
    <source>
        <dbReference type="Pfam" id="PF01261"/>
    </source>
</evidence>
<dbReference type="eggNOG" id="COG1082">
    <property type="taxonomic scope" value="Bacteria"/>
</dbReference>
<dbReference type="Pfam" id="PF01261">
    <property type="entry name" value="AP_endonuc_2"/>
    <property type="match status" value="1"/>
</dbReference>
<dbReference type="InterPro" id="IPR036237">
    <property type="entry name" value="Xyl_isomerase-like_sf"/>
</dbReference>
<dbReference type="GeneID" id="24255583"/>
<dbReference type="GO" id="GO:0016853">
    <property type="term" value="F:isomerase activity"/>
    <property type="evidence" value="ECO:0007669"/>
    <property type="project" value="UniProtKB-KW"/>
</dbReference>
<evidence type="ECO:0000313" key="2">
    <source>
        <dbReference type="EMBL" id="CDN50014.1"/>
    </source>
</evidence>
<name>A0A068SVX8_NEOGA</name>
<dbReference type="InterPro" id="IPR013022">
    <property type="entry name" value="Xyl_isomerase-like_TIM-brl"/>
</dbReference>
<dbReference type="KEGG" id="ngg:RG540_CH38580"/>
<dbReference type="HOGENOM" id="CLU_050006_7_1_5"/>
<sequence>MSSLPVIGAAMTLGELEVHRNWLFEKQRDLELQDFTTADVLNGDWTLLAERARKLLDGFEGRLGIHGPFWGFTIASNDPDIRAVVAKRLKQGLDVCAAIGATQMVAHSPYTTWSYNNLDNNKGEPERVVEHVHLTMRDAVKQAEDIGAVIVLENIEDIDQHVRVALADSFNSPAVAVSIDTGHAHYAHGSTGAPPVDYYVKAAGNRLQHVHLQDADGYADRHWALGEGNILWPSVFQALADLTSNPRLIVEIKDKSKIPASVEYLASLGLGQ</sequence>